<feature type="domain" description="Anti-sigma-28 factor FlgM C-terminal" evidence="10">
    <location>
        <begin position="48"/>
        <end position="102"/>
    </location>
</feature>
<dbReference type="NCBIfam" id="TIGR03824">
    <property type="entry name" value="FlgM_jcvi"/>
    <property type="match status" value="1"/>
</dbReference>
<accession>C6HWJ7</accession>
<dbReference type="GO" id="GO:0044781">
    <property type="term" value="P:bacterial-type flagellum organization"/>
    <property type="evidence" value="ECO:0007669"/>
    <property type="project" value="UniProtKB-KW"/>
</dbReference>
<proteinExistence type="inferred from homology"/>
<keyword evidence="4" id="KW-1005">Bacterial flagellum biogenesis</keyword>
<sequence length="115" mass="12107">MSDTKITSSGPSPLPDRPAGVSGNKKAEAAGATGAKSPEAVTRLVESDVLEISGPARQVAKLREEIARVPDVREERIADIKARIKSGTYAVPSREVARKMIEWGRDHGGSSPSSA</sequence>
<dbReference type="SUPFAM" id="SSF101498">
    <property type="entry name" value="Anti-sigma factor FlgM"/>
    <property type="match status" value="1"/>
</dbReference>
<comment type="function">
    <text evidence="7">Responsible for the coupling of flagellin expression to flagellar assembly by preventing expression of the flagellin genes when a component of the middle class of proteins is defective. It negatively regulates flagellar genes by inhibiting the activity of FliA by directly binding to FliA.</text>
</comment>
<keyword evidence="5" id="KW-0805">Transcription regulation</keyword>
<evidence type="ECO:0000256" key="1">
    <source>
        <dbReference type="ARBA" id="ARBA00005322"/>
    </source>
</evidence>
<feature type="region of interest" description="Disordered" evidence="9">
    <location>
        <begin position="1"/>
        <end position="40"/>
    </location>
</feature>
<dbReference type="GO" id="GO:0045892">
    <property type="term" value="P:negative regulation of DNA-templated transcription"/>
    <property type="evidence" value="ECO:0007669"/>
    <property type="project" value="InterPro"/>
</dbReference>
<keyword evidence="12" id="KW-1185">Reference proteome</keyword>
<dbReference type="Pfam" id="PF04316">
    <property type="entry name" value="FlgM"/>
    <property type="match status" value="1"/>
</dbReference>
<reference evidence="11 12" key="1">
    <citation type="journal article" date="2009" name="Appl. Environ. Microbiol.">
        <title>Community genomic and proteomic analyses of chemoautotrophic iron-oxidizing "Leptospirillum rubarum" (Group II) and "Leptospirillum ferrodiazotrophum" (Group III) bacteria in acid mine drainage biofilms.</title>
        <authorList>
            <person name="Goltsman D.S."/>
            <person name="Denef V.J."/>
            <person name="Singer S.W."/>
            <person name="VerBerkmoes N.C."/>
            <person name="Lefsrud M."/>
            <person name="Mueller R.S."/>
            <person name="Dick G.J."/>
            <person name="Sun C.L."/>
            <person name="Wheeler K.E."/>
            <person name="Zemla A."/>
            <person name="Baker B.J."/>
            <person name="Hauser L."/>
            <person name="Land M."/>
            <person name="Shah M.B."/>
            <person name="Thelen M.P."/>
            <person name="Hettich R.L."/>
            <person name="Banfield J.F."/>
        </authorList>
    </citation>
    <scope>NUCLEOTIDE SEQUENCE [LARGE SCALE GENOMIC DNA]</scope>
</reference>
<dbReference type="InterPro" id="IPR031316">
    <property type="entry name" value="FlgM_C"/>
</dbReference>
<evidence type="ECO:0000256" key="7">
    <source>
        <dbReference type="ARBA" id="ARBA00024739"/>
    </source>
</evidence>
<name>C6HWJ7_9BACT</name>
<evidence type="ECO:0000256" key="2">
    <source>
        <dbReference type="ARBA" id="ARBA00017823"/>
    </source>
</evidence>
<evidence type="ECO:0000256" key="8">
    <source>
        <dbReference type="ARBA" id="ARBA00030117"/>
    </source>
</evidence>
<dbReference type="AlphaFoldDB" id="C6HWJ7"/>
<evidence type="ECO:0000259" key="10">
    <source>
        <dbReference type="Pfam" id="PF04316"/>
    </source>
</evidence>
<dbReference type="InterPro" id="IPR007412">
    <property type="entry name" value="FlgM"/>
</dbReference>
<protein>
    <recommendedName>
        <fullName evidence="2">Negative regulator of flagellin synthesis</fullName>
    </recommendedName>
    <alternativeName>
        <fullName evidence="8">Anti-sigma-28 factor</fullName>
    </alternativeName>
</protein>
<comment type="similarity">
    <text evidence="1">Belongs to the FlgM family.</text>
</comment>
<gene>
    <name evidence="11" type="ORF">UBAL3_80630030</name>
</gene>
<feature type="compositionally biased region" description="Polar residues" evidence="9">
    <location>
        <begin position="1"/>
        <end position="11"/>
    </location>
</feature>
<evidence type="ECO:0000256" key="6">
    <source>
        <dbReference type="ARBA" id="ARBA00023163"/>
    </source>
</evidence>
<evidence type="ECO:0000256" key="5">
    <source>
        <dbReference type="ARBA" id="ARBA00023015"/>
    </source>
</evidence>
<evidence type="ECO:0000313" key="11">
    <source>
        <dbReference type="EMBL" id="EES52973.1"/>
    </source>
</evidence>
<evidence type="ECO:0000256" key="3">
    <source>
        <dbReference type="ARBA" id="ARBA00022491"/>
    </source>
</evidence>
<evidence type="ECO:0000256" key="4">
    <source>
        <dbReference type="ARBA" id="ARBA00022795"/>
    </source>
</evidence>
<dbReference type="Proteomes" id="UP000009374">
    <property type="component" value="Unassembled WGS sequence"/>
</dbReference>
<keyword evidence="6" id="KW-0804">Transcription</keyword>
<evidence type="ECO:0000313" key="12">
    <source>
        <dbReference type="Proteomes" id="UP000009374"/>
    </source>
</evidence>
<keyword evidence="3" id="KW-0678">Repressor</keyword>
<dbReference type="InterPro" id="IPR035890">
    <property type="entry name" value="Anti-sigma-28_factor_FlgM_sf"/>
</dbReference>
<evidence type="ECO:0000256" key="9">
    <source>
        <dbReference type="SAM" id="MobiDB-lite"/>
    </source>
</evidence>
<dbReference type="EMBL" id="GG693870">
    <property type="protein sequence ID" value="EES52973.1"/>
    <property type="molecule type" value="Genomic_DNA"/>
</dbReference>
<organism evidence="11 12">
    <name type="scientific">Leptospirillum ferrodiazotrophum</name>
    <dbReference type="NCBI Taxonomy" id="412449"/>
    <lineage>
        <taxon>Bacteria</taxon>
        <taxon>Pseudomonadati</taxon>
        <taxon>Nitrospirota</taxon>
        <taxon>Nitrospiria</taxon>
        <taxon>Nitrospirales</taxon>
        <taxon>Nitrospiraceae</taxon>
        <taxon>Leptospirillum</taxon>
    </lineage>
</organism>